<evidence type="ECO:0000313" key="2">
    <source>
        <dbReference type="Proteomes" id="UP001497516"/>
    </source>
</evidence>
<sequence length="88" mass="9679">MNPSIGASRFKASFQNYQWEEAVPPANRACGGRQGRRGSRGLREQPILLARRGIVMDAWTPTATTSTTSFGIDSSPKIPSSTFWVVHQ</sequence>
<name>A0AAV2FTT7_9ROSI</name>
<dbReference type="EMBL" id="OZ034820">
    <property type="protein sequence ID" value="CAL1401766.1"/>
    <property type="molecule type" value="Genomic_DNA"/>
</dbReference>
<dbReference type="Proteomes" id="UP001497516">
    <property type="component" value="Chromosome 7"/>
</dbReference>
<protein>
    <submittedName>
        <fullName evidence="1">Uncharacterized protein</fullName>
    </submittedName>
</protein>
<organism evidence="1 2">
    <name type="scientific">Linum trigynum</name>
    <dbReference type="NCBI Taxonomy" id="586398"/>
    <lineage>
        <taxon>Eukaryota</taxon>
        <taxon>Viridiplantae</taxon>
        <taxon>Streptophyta</taxon>
        <taxon>Embryophyta</taxon>
        <taxon>Tracheophyta</taxon>
        <taxon>Spermatophyta</taxon>
        <taxon>Magnoliopsida</taxon>
        <taxon>eudicotyledons</taxon>
        <taxon>Gunneridae</taxon>
        <taxon>Pentapetalae</taxon>
        <taxon>rosids</taxon>
        <taxon>fabids</taxon>
        <taxon>Malpighiales</taxon>
        <taxon>Linaceae</taxon>
        <taxon>Linum</taxon>
    </lineage>
</organism>
<proteinExistence type="predicted"/>
<accession>A0AAV2FTT7</accession>
<gene>
    <name evidence="1" type="ORF">LTRI10_LOCUS41807</name>
</gene>
<reference evidence="1 2" key="1">
    <citation type="submission" date="2024-04" db="EMBL/GenBank/DDBJ databases">
        <authorList>
            <person name="Fracassetti M."/>
        </authorList>
    </citation>
    <scope>NUCLEOTIDE SEQUENCE [LARGE SCALE GENOMIC DNA]</scope>
</reference>
<evidence type="ECO:0000313" key="1">
    <source>
        <dbReference type="EMBL" id="CAL1401766.1"/>
    </source>
</evidence>
<keyword evidence="2" id="KW-1185">Reference proteome</keyword>
<dbReference type="AlphaFoldDB" id="A0AAV2FTT7"/>